<dbReference type="PANTHER" id="PTHR42872">
    <property type="entry name" value="PROTEIN-GLUTAMATE METHYLESTERASE/PROTEIN-GLUTAMINE GLUTAMINASE"/>
    <property type="match status" value="1"/>
</dbReference>
<feature type="domain" description="CheB-type methylesterase" evidence="5">
    <location>
        <begin position="365"/>
        <end position="447"/>
    </location>
</feature>
<dbReference type="RefSeq" id="WP_386665295.1">
    <property type="nucleotide sequence ID" value="NZ_JBHLTG010000001.1"/>
</dbReference>
<gene>
    <name evidence="6" type="ORF">ACFFGH_04775</name>
</gene>
<organism evidence="6 7">
    <name type="scientific">Lysobacter korlensis</name>
    <dbReference type="NCBI Taxonomy" id="553636"/>
    <lineage>
        <taxon>Bacteria</taxon>
        <taxon>Pseudomonadati</taxon>
        <taxon>Pseudomonadota</taxon>
        <taxon>Gammaproteobacteria</taxon>
        <taxon>Lysobacterales</taxon>
        <taxon>Lysobacteraceae</taxon>
        <taxon>Lysobacter</taxon>
    </lineage>
</organism>
<dbReference type="PROSITE" id="PS50122">
    <property type="entry name" value="CHEB"/>
    <property type="match status" value="1"/>
</dbReference>
<dbReference type="Pfam" id="PF01339">
    <property type="entry name" value="CheB_methylest"/>
    <property type="match status" value="1"/>
</dbReference>
<dbReference type="Gene3D" id="3.40.50.180">
    <property type="entry name" value="Methylesterase CheB, C-terminal domain"/>
    <property type="match status" value="1"/>
</dbReference>
<dbReference type="EC" id="3.1.1.61" evidence="2"/>
<dbReference type="EMBL" id="JBHLTG010000001">
    <property type="protein sequence ID" value="MFC0677167.1"/>
    <property type="molecule type" value="Genomic_DNA"/>
</dbReference>
<evidence type="ECO:0000259" key="5">
    <source>
        <dbReference type="PROSITE" id="PS50122"/>
    </source>
</evidence>
<keyword evidence="7" id="KW-1185">Reference proteome</keyword>
<protein>
    <recommendedName>
        <fullName evidence="2">protein-glutamate methylesterase</fullName>
        <ecNumber evidence="2">3.1.1.61</ecNumber>
    </recommendedName>
</protein>
<evidence type="ECO:0000256" key="3">
    <source>
        <dbReference type="ARBA" id="ARBA00048267"/>
    </source>
</evidence>
<dbReference type="SUPFAM" id="SSF52738">
    <property type="entry name" value="Methylesterase CheB, C-terminal domain"/>
    <property type="match status" value="1"/>
</dbReference>
<evidence type="ECO:0000313" key="6">
    <source>
        <dbReference type="EMBL" id="MFC0677167.1"/>
    </source>
</evidence>
<name>A0ABV6RJK6_9GAMM</name>
<accession>A0ABV6RJK6</accession>
<dbReference type="InterPro" id="IPR035909">
    <property type="entry name" value="CheB_C"/>
</dbReference>
<evidence type="ECO:0000256" key="1">
    <source>
        <dbReference type="ARBA" id="ARBA00022801"/>
    </source>
</evidence>
<comment type="caution">
    <text evidence="4">Lacks conserved residue(s) required for the propagation of feature annotation.</text>
</comment>
<evidence type="ECO:0000256" key="2">
    <source>
        <dbReference type="ARBA" id="ARBA00039140"/>
    </source>
</evidence>
<dbReference type="InterPro" id="IPR000673">
    <property type="entry name" value="Sig_transdc_resp-reg_Me-estase"/>
</dbReference>
<sequence length="537" mass="55834">MPESGRRVVLLARPGPARDRLRAALTEAAAELVLEADPTRVTPEELGDAQPEVVIVALDSATEAALDRLDAVLCQPSIDVMYEEADVAANRNGWDAARWVRHLSAKLNRHTDVLPPGASAAAAPLPEVQPQTEAAPAAVEEPGIELPAFAFEDAGLAGLDTPPAHPLSDDFSPGVEPGSYGAFDPVAAEIGEFEATADQVITFDSSLRDDFVVEPSHLSTPSVDMGLPSLDPTLAEGLPALDLVFESELELPADVLSPAAVDTPRFQDFSLDDLPAEPRGPVADDDAVLSLDFDITPPDAAPAPAAPEKAAPFAGLSSGHVLELVNDDAPTPAASVGGTSRQTNLADLERRIASLELVEDTPAAPRGGAVLLVAGIGGPDAVRQVLGALPEGFSRPVIVQQRLDGGRYDRLVSQLERATRLPVDLAEPGTELRPGVVYVLPADVGISAGSQALTFDDSGRTYDALLPADSAVLLLSGSDPAIVDRLVSPEWSDGLVVGQSTDGCYDAAASVALAAHGRPTAPPAELAQRLVERWSAA</sequence>
<keyword evidence="1" id="KW-0378">Hydrolase</keyword>
<reference evidence="6 7" key="1">
    <citation type="submission" date="2024-09" db="EMBL/GenBank/DDBJ databases">
        <authorList>
            <person name="Sun Q."/>
            <person name="Mori K."/>
        </authorList>
    </citation>
    <scope>NUCLEOTIDE SEQUENCE [LARGE SCALE GENOMIC DNA]</scope>
    <source>
        <strain evidence="6 7">KCTC 23076</strain>
    </source>
</reference>
<comment type="catalytic activity">
    <reaction evidence="3">
        <text>[protein]-L-glutamate 5-O-methyl ester + H2O = L-glutamyl-[protein] + methanol + H(+)</text>
        <dbReference type="Rhea" id="RHEA:23236"/>
        <dbReference type="Rhea" id="RHEA-COMP:10208"/>
        <dbReference type="Rhea" id="RHEA-COMP:10311"/>
        <dbReference type="ChEBI" id="CHEBI:15377"/>
        <dbReference type="ChEBI" id="CHEBI:15378"/>
        <dbReference type="ChEBI" id="CHEBI:17790"/>
        <dbReference type="ChEBI" id="CHEBI:29973"/>
        <dbReference type="ChEBI" id="CHEBI:82795"/>
        <dbReference type="EC" id="3.1.1.61"/>
    </reaction>
</comment>
<dbReference type="PANTHER" id="PTHR42872:SF6">
    <property type="entry name" value="PROTEIN-GLUTAMATE METHYLESTERASE_PROTEIN-GLUTAMINE GLUTAMINASE"/>
    <property type="match status" value="1"/>
</dbReference>
<dbReference type="Proteomes" id="UP001589896">
    <property type="component" value="Unassembled WGS sequence"/>
</dbReference>
<comment type="caution">
    <text evidence="6">The sequence shown here is derived from an EMBL/GenBank/DDBJ whole genome shotgun (WGS) entry which is preliminary data.</text>
</comment>
<proteinExistence type="predicted"/>
<evidence type="ECO:0000313" key="7">
    <source>
        <dbReference type="Proteomes" id="UP001589896"/>
    </source>
</evidence>
<evidence type="ECO:0000256" key="4">
    <source>
        <dbReference type="PROSITE-ProRule" id="PRU00050"/>
    </source>
</evidence>